<dbReference type="EMBL" id="VYYT01000090">
    <property type="protein sequence ID" value="KAK2770745.1"/>
    <property type="molecule type" value="Genomic_DNA"/>
</dbReference>
<dbReference type="AlphaFoldDB" id="A0AAE0DA15"/>
<organism evidence="1 2">
    <name type="scientific">Colletotrichum kahawae</name>
    <name type="common">Coffee berry disease fungus</name>
    <dbReference type="NCBI Taxonomy" id="34407"/>
    <lineage>
        <taxon>Eukaryota</taxon>
        <taxon>Fungi</taxon>
        <taxon>Dikarya</taxon>
        <taxon>Ascomycota</taxon>
        <taxon>Pezizomycotina</taxon>
        <taxon>Sordariomycetes</taxon>
        <taxon>Hypocreomycetidae</taxon>
        <taxon>Glomerellales</taxon>
        <taxon>Glomerellaceae</taxon>
        <taxon>Colletotrichum</taxon>
        <taxon>Colletotrichum gloeosporioides species complex</taxon>
    </lineage>
</organism>
<gene>
    <name evidence="1" type="ORF">CKAH01_04252</name>
</gene>
<reference evidence="1" key="1">
    <citation type="submission" date="2023-02" db="EMBL/GenBank/DDBJ databases">
        <title>Colletotrichum kahawae CIFC_Que2 genome sequencing and assembly.</title>
        <authorList>
            <person name="Baroncelli R."/>
        </authorList>
    </citation>
    <scope>NUCLEOTIDE SEQUENCE</scope>
    <source>
        <strain evidence="1">CIFC_Que2</strain>
    </source>
</reference>
<accession>A0AAE0DA15</accession>
<keyword evidence="2" id="KW-1185">Reference proteome</keyword>
<protein>
    <submittedName>
        <fullName evidence="1">Uncharacterized protein</fullName>
    </submittedName>
</protein>
<dbReference type="Proteomes" id="UP001281614">
    <property type="component" value="Unassembled WGS sequence"/>
</dbReference>
<name>A0AAE0DA15_COLKA</name>
<evidence type="ECO:0000313" key="1">
    <source>
        <dbReference type="EMBL" id="KAK2770745.1"/>
    </source>
</evidence>
<evidence type="ECO:0000313" key="2">
    <source>
        <dbReference type="Proteomes" id="UP001281614"/>
    </source>
</evidence>
<proteinExistence type="predicted"/>
<sequence>MRMASRAPVQGSANNDAVARTANLQQMQAQASARLEMFLSDGTPNPLYNRRAVSGNDKKHRGAKVAAAIENVDQAFAGSCGTMAGGAARSHPVHSDTILRDVGAQFSK</sequence>
<comment type="caution">
    <text evidence="1">The sequence shown here is derived from an EMBL/GenBank/DDBJ whole genome shotgun (WGS) entry which is preliminary data.</text>
</comment>